<dbReference type="EMBL" id="JBHMFI010000002">
    <property type="protein sequence ID" value="MFB9074379.1"/>
    <property type="molecule type" value="Genomic_DNA"/>
</dbReference>
<name>A0ABV5G651_9MICC</name>
<proteinExistence type="predicted"/>
<keyword evidence="2" id="KW-1185">Reference proteome</keyword>
<dbReference type="Proteomes" id="UP001589575">
    <property type="component" value="Unassembled WGS sequence"/>
</dbReference>
<gene>
    <name evidence="1" type="ORF">ACFFX0_25570</name>
</gene>
<sequence length="84" mass="9238">MGYKTSHGCLRERKAECGFPAFTDPRRFSQLCIGTSWLESCSQRRLRDTRGGYGQAHWICAGLHPATGCRPAGRGPFGGRGPPR</sequence>
<protein>
    <submittedName>
        <fullName evidence="1">Uncharacterized protein</fullName>
    </submittedName>
</protein>
<evidence type="ECO:0000313" key="2">
    <source>
        <dbReference type="Proteomes" id="UP001589575"/>
    </source>
</evidence>
<comment type="caution">
    <text evidence="1">The sequence shown here is derived from an EMBL/GenBank/DDBJ whole genome shotgun (WGS) entry which is preliminary data.</text>
</comment>
<reference evidence="1 2" key="1">
    <citation type="submission" date="2024-09" db="EMBL/GenBank/DDBJ databases">
        <authorList>
            <person name="Sun Q."/>
            <person name="Mori K."/>
        </authorList>
    </citation>
    <scope>NUCLEOTIDE SEQUENCE [LARGE SCALE GENOMIC DNA]</scope>
    <source>
        <strain evidence="1 2">CCM 7609</strain>
    </source>
</reference>
<evidence type="ECO:0000313" key="1">
    <source>
        <dbReference type="EMBL" id="MFB9074379.1"/>
    </source>
</evidence>
<accession>A0ABV5G651</accession>
<organism evidence="1 2">
    <name type="scientific">Citricoccus parietis</name>
    <dbReference type="NCBI Taxonomy" id="592307"/>
    <lineage>
        <taxon>Bacteria</taxon>
        <taxon>Bacillati</taxon>
        <taxon>Actinomycetota</taxon>
        <taxon>Actinomycetes</taxon>
        <taxon>Micrococcales</taxon>
        <taxon>Micrococcaceae</taxon>
        <taxon>Citricoccus</taxon>
    </lineage>
</organism>